<dbReference type="HOGENOM" id="CLU_1127013_0_0_1"/>
<proteinExistence type="predicted"/>
<keyword evidence="2" id="KW-1185">Reference proteome</keyword>
<dbReference type="STRING" id="2903.R1D7Q2"/>
<dbReference type="eggNOG" id="ENOG502S3QW">
    <property type="taxonomic scope" value="Eukaryota"/>
</dbReference>
<reference evidence="1" key="2">
    <citation type="submission" date="2024-10" db="UniProtKB">
        <authorList>
            <consortium name="EnsemblProtists"/>
        </authorList>
    </citation>
    <scope>IDENTIFICATION</scope>
</reference>
<dbReference type="InterPro" id="IPR029052">
    <property type="entry name" value="Metallo-depent_PP-like"/>
</dbReference>
<dbReference type="Proteomes" id="UP000013827">
    <property type="component" value="Unassembled WGS sequence"/>
</dbReference>
<dbReference type="AlphaFoldDB" id="A0A0D3I0M9"/>
<dbReference type="KEGG" id="ehx:EMIHUDRAFT_439068"/>
<organism evidence="1 2">
    <name type="scientific">Emiliania huxleyi (strain CCMP1516)</name>
    <dbReference type="NCBI Taxonomy" id="280463"/>
    <lineage>
        <taxon>Eukaryota</taxon>
        <taxon>Haptista</taxon>
        <taxon>Haptophyta</taxon>
        <taxon>Prymnesiophyceae</taxon>
        <taxon>Isochrysidales</taxon>
        <taxon>Noelaerhabdaceae</taxon>
        <taxon>Emiliania</taxon>
    </lineage>
</organism>
<dbReference type="GeneID" id="17250987"/>
<evidence type="ECO:0000313" key="2">
    <source>
        <dbReference type="Proteomes" id="UP000013827"/>
    </source>
</evidence>
<evidence type="ECO:0008006" key="3">
    <source>
        <dbReference type="Google" id="ProtNLM"/>
    </source>
</evidence>
<name>A0A0D3I0M9_EMIH1</name>
<protein>
    <recommendedName>
        <fullName evidence="3">Calcineurin-like phosphoesterase domain-containing protein</fullName>
    </recommendedName>
</protein>
<dbReference type="Gene3D" id="3.60.21.10">
    <property type="match status" value="1"/>
</dbReference>
<reference evidence="2" key="1">
    <citation type="journal article" date="2013" name="Nature">
        <title>Pan genome of the phytoplankton Emiliania underpins its global distribution.</title>
        <authorList>
            <person name="Read B.A."/>
            <person name="Kegel J."/>
            <person name="Klute M.J."/>
            <person name="Kuo A."/>
            <person name="Lefebvre S.C."/>
            <person name="Maumus F."/>
            <person name="Mayer C."/>
            <person name="Miller J."/>
            <person name="Monier A."/>
            <person name="Salamov A."/>
            <person name="Young J."/>
            <person name="Aguilar M."/>
            <person name="Claverie J.M."/>
            <person name="Frickenhaus S."/>
            <person name="Gonzalez K."/>
            <person name="Herman E.K."/>
            <person name="Lin Y.C."/>
            <person name="Napier J."/>
            <person name="Ogata H."/>
            <person name="Sarno A.F."/>
            <person name="Shmutz J."/>
            <person name="Schroeder D."/>
            <person name="de Vargas C."/>
            <person name="Verret F."/>
            <person name="von Dassow P."/>
            <person name="Valentin K."/>
            <person name="Van de Peer Y."/>
            <person name="Wheeler G."/>
            <person name="Dacks J.B."/>
            <person name="Delwiche C.F."/>
            <person name="Dyhrman S.T."/>
            <person name="Glockner G."/>
            <person name="John U."/>
            <person name="Richards T."/>
            <person name="Worden A.Z."/>
            <person name="Zhang X."/>
            <person name="Grigoriev I.V."/>
            <person name="Allen A.E."/>
            <person name="Bidle K."/>
            <person name="Borodovsky M."/>
            <person name="Bowler C."/>
            <person name="Brownlee C."/>
            <person name="Cock J.M."/>
            <person name="Elias M."/>
            <person name="Gladyshev V.N."/>
            <person name="Groth M."/>
            <person name="Guda C."/>
            <person name="Hadaegh A."/>
            <person name="Iglesias-Rodriguez M.D."/>
            <person name="Jenkins J."/>
            <person name="Jones B.M."/>
            <person name="Lawson T."/>
            <person name="Leese F."/>
            <person name="Lindquist E."/>
            <person name="Lobanov A."/>
            <person name="Lomsadze A."/>
            <person name="Malik S.B."/>
            <person name="Marsh M.E."/>
            <person name="Mackinder L."/>
            <person name="Mock T."/>
            <person name="Mueller-Roeber B."/>
            <person name="Pagarete A."/>
            <person name="Parker M."/>
            <person name="Probert I."/>
            <person name="Quesneville H."/>
            <person name="Raines C."/>
            <person name="Rensing S.A."/>
            <person name="Riano-Pachon D.M."/>
            <person name="Richier S."/>
            <person name="Rokitta S."/>
            <person name="Shiraiwa Y."/>
            <person name="Soanes D.M."/>
            <person name="van der Giezen M."/>
            <person name="Wahlund T.M."/>
            <person name="Williams B."/>
            <person name="Wilson W."/>
            <person name="Wolfe G."/>
            <person name="Wurch L.L."/>
        </authorList>
    </citation>
    <scope>NUCLEOTIDE SEQUENCE</scope>
</reference>
<dbReference type="PANTHER" id="PTHR42254:SF1">
    <property type="entry name" value="CALCINEURIN-LIKE PHOSPHOESTERASE DOMAIN-CONTAINING PROTEIN"/>
    <property type="match status" value="1"/>
</dbReference>
<dbReference type="EnsemblProtists" id="EOD04814">
    <property type="protein sequence ID" value="EOD04814"/>
    <property type="gene ID" value="EMIHUDRAFT_439068"/>
</dbReference>
<dbReference type="RefSeq" id="XP_005757243.1">
    <property type="nucleotide sequence ID" value="XM_005757186.1"/>
</dbReference>
<dbReference type="SUPFAM" id="SSF56300">
    <property type="entry name" value="Metallo-dependent phosphatases"/>
    <property type="match status" value="1"/>
</dbReference>
<sequence length="270" mass="28790">MRHRRLSSFAAACVATPRTLRHAARLATGRAAPTWGYVTDVEGDTAFWESYCRLSAVLEPGRALDDLALRPGCHLVFGGDSVDKGGGDLAFLDSLLRLKRRHPSRVHLLLGNRDINKMRLTAELAPPPSALWLPAAAHPGVYWRRSGATATPAGWLAAQAAPLADEPSSRLRWMLSDNMGSPRAFELRRSELAAARGVESGALSDRDVLRSFAGSLERGGALRSFLQAGQLCALIGGTLFVHGGLKPDAVGSVPGREGAGAREGVVAWVE</sequence>
<dbReference type="PaxDb" id="2903-EOD04814"/>
<dbReference type="PANTHER" id="PTHR42254">
    <property type="entry name" value="METALLOPHOS DOMAIN-CONTAINING PROTEIN"/>
    <property type="match status" value="1"/>
</dbReference>
<evidence type="ECO:0000313" key="1">
    <source>
        <dbReference type="EnsemblProtists" id="EOD04814"/>
    </source>
</evidence>
<accession>A0A0D3I0M9</accession>